<feature type="compositionally biased region" description="Low complexity" evidence="1">
    <location>
        <begin position="270"/>
        <end position="284"/>
    </location>
</feature>
<dbReference type="CDD" id="cd10527">
    <property type="entry name" value="SET_LSMT"/>
    <property type="match status" value="1"/>
</dbReference>
<dbReference type="InterPro" id="IPR050600">
    <property type="entry name" value="SETD3_SETD6_MTase"/>
</dbReference>
<gene>
    <name evidence="2" type="ORF">GPECTOR_36g128</name>
</gene>
<dbReference type="STRING" id="33097.A0A150GBP7"/>
<dbReference type="PANTHER" id="PTHR13271:SF154">
    <property type="entry name" value="GRIP DOMAIN-CONTAINING PROTEIN"/>
    <property type="match status" value="1"/>
</dbReference>
<accession>A0A150GBP7</accession>
<feature type="region of interest" description="Disordered" evidence="1">
    <location>
        <begin position="180"/>
        <end position="209"/>
    </location>
</feature>
<evidence type="ECO:0008006" key="4">
    <source>
        <dbReference type="Google" id="ProtNLM"/>
    </source>
</evidence>
<evidence type="ECO:0000256" key="1">
    <source>
        <dbReference type="SAM" id="MobiDB-lite"/>
    </source>
</evidence>
<name>A0A150GBP7_GONPE</name>
<dbReference type="PANTHER" id="PTHR13271">
    <property type="entry name" value="UNCHARACTERIZED PUTATIVE METHYLTRANSFERASE"/>
    <property type="match status" value="1"/>
</dbReference>
<comment type="caution">
    <text evidence="2">The sequence shown here is derived from an EMBL/GenBank/DDBJ whole genome shotgun (WGS) entry which is preliminary data.</text>
</comment>
<dbReference type="InterPro" id="IPR046341">
    <property type="entry name" value="SET_dom_sf"/>
</dbReference>
<evidence type="ECO:0000313" key="2">
    <source>
        <dbReference type="EMBL" id="KXZ47276.1"/>
    </source>
</evidence>
<protein>
    <recommendedName>
        <fullName evidence="4">SET domain-containing protein</fullName>
    </recommendedName>
</protein>
<organism evidence="2 3">
    <name type="scientific">Gonium pectorale</name>
    <name type="common">Green alga</name>
    <dbReference type="NCBI Taxonomy" id="33097"/>
    <lineage>
        <taxon>Eukaryota</taxon>
        <taxon>Viridiplantae</taxon>
        <taxon>Chlorophyta</taxon>
        <taxon>core chlorophytes</taxon>
        <taxon>Chlorophyceae</taxon>
        <taxon>CS clade</taxon>
        <taxon>Chlamydomonadales</taxon>
        <taxon>Volvocaceae</taxon>
        <taxon>Gonium</taxon>
    </lineage>
</organism>
<dbReference type="GO" id="GO:0016279">
    <property type="term" value="F:protein-lysine N-methyltransferase activity"/>
    <property type="evidence" value="ECO:0007669"/>
    <property type="project" value="TreeGrafter"/>
</dbReference>
<proteinExistence type="predicted"/>
<dbReference type="Gene3D" id="3.90.1410.10">
    <property type="entry name" value="set domain protein methyltransferase, domain 1"/>
    <property type="match status" value="1"/>
</dbReference>
<dbReference type="AlphaFoldDB" id="A0A150GBP7"/>
<dbReference type="SUPFAM" id="SSF82199">
    <property type="entry name" value="SET domain"/>
    <property type="match status" value="1"/>
</dbReference>
<evidence type="ECO:0000313" key="3">
    <source>
        <dbReference type="Proteomes" id="UP000075714"/>
    </source>
</evidence>
<dbReference type="OrthoDB" id="550730at2759"/>
<feature type="compositionally biased region" description="Basic and acidic residues" evidence="1">
    <location>
        <begin position="35"/>
        <end position="44"/>
    </location>
</feature>
<feature type="region of interest" description="Disordered" evidence="1">
    <location>
        <begin position="270"/>
        <end position="294"/>
    </location>
</feature>
<reference evidence="3" key="1">
    <citation type="journal article" date="2016" name="Nat. Commun.">
        <title>The Gonium pectorale genome demonstrates co-option of cell cycle regulation during the evolution of multicellularity.</title>
        <authorList>
            <person name="Hanschen E.R."/>
            <person name="Marriage T.N."/>
            <person name="Ferris P.J."/>
            <person name="Hamaji T."/>
            <person name="Toyoda A."/>
            <person name="Fujiyama A."/>
            <person name="Neme R."/>
            <person name="Noguchi H."/>
            <person name="Minakuchi Y."/>
            <person name="Suzuki M."/>
            <person name="Kawai-Toyooka H."/>
            <person name="Smith D.R."/>
            <person name="Sparks H."/>
            <person name="Anderson J."/>
            <person name="Bakaric R."/>
            <person name="Luria V."/>
            <person name="Karger A."/>
            <person name="Kirschner M.W."/>
            <person name="Durand P.M."/>
            <person name="Michod R.E."/>
            <person name="Nozaki H."/>
            <person name="Olson B.J."/>
        </authorList>
    </citation>
    <scope>NUCLEOTIDE SEQUENCE [LARGE SCALE GENOMIC DNA]</scope>
    <source>
        <strain evidence="3">NIES-2863</strain>
    </source>
</reference>
<sequence length="656" mass="68817">MLSVADVNALVVPDPENEPPLYDVPEGSAQDSEEERERAAVLRGKDEESGFHSVAVHACYLRRWQALLLDSDRLPAPARLALWLLWLRRKCAAGGGCGDGSWADPGGTPDSDSDGSRGVAFWRSYCASLPQPSDVTCLSVFTEQEAELLQVPGYSQQWRRTRDNLAWLLQLANDAAAWDSSSDEEEGLPSASASAPAVTARGSGGDDGDAGDGGCYSLEELCYCYALATSRCFHVPGRMLMVPFADLGNHQPLWQAGAFPFWRANGAYDRSGSSGSGDESTSASSGGGGGAGGGDGDAVSGWFEFRAVRDLAPGREVCICYSEGGNSDQLFSYGFVRQANPYDRVDLNPHQPWPPTQDADDNAWLQKDRLPRGFWAPRPDASALDAPQLQDSAADAGADSAAALEQSLLRPRGSAPLRMALGMGAAGGSAAERLRLQRRRSALLSLPHTAEDVEALRRSGLGWMASPADELRRWARAVAATEEKGEAGAGGVGRGRGQERLVLERQLADVGAVQQLVSEMQGAMATTLSYDEALWAALEGLGGAAPDAAAEAQFAGLARLGAAAAGEGSAGSGNGLPRALSAMFGGKVVAAAPAQASASASAGTAAGGGGENSVLQRYWTPRGRTALLARLEYKRVLSEAADVLATYRRAVESALR</sequence>
<keyword evidence="3" id="KW-1185">Reference proteome</keyword>
<dbReference type="EMBL" id="LSYV01000037">
    <property type="protein sequence ID" value="KXZ47276.1"/>
    <property type="molecule type" value="Genomic_DNA"/>
</dbReference>
<feature type="compositionally biased region" description="Gly residues" evidence="1">
    <location>
        <begin position="285"/>
        <end position="294"/>
    </location>
</feature>
<dbReference type="Proteomes" id="UP000075714">
    <property type="component" value="Unassembled WGS sequence"/>
</dbReference>
<feature type="region of interest" description="Disordered" evidence="1">
    <location>
        <begin position="1"/>
        <end position="44"/>
    </location>
</feature>